<keyword evidence="5" id="KW-1185">Reference proteome</keyword>
<dbReference type="Proteomes" id="UP001054252">
    <property type="component" value="Unassembled WGS sequence"/>
</dbReference>
<proteinExistence type="predicted"/>
<dbReference type="PANTHER" id="PTHR33116:SF70">
    <property type="entry name" value="NON-LTR RETROELEMENT REVERSE TRANSCRIPTASE-LIKE PROTEIN"/>
    <property type="match status" value="1"/>
</dbReference>
<dbReference type="EMBL" id="BPVZ01000062">
    <property type="protein sequence ID" value="GKV23244.1"/>
    <property type="molecule type" value="Genomic_DNA"/>
</dbReference>
<dbReference type="SUPFAM" id="SSF53098">
    <property type="entry name" value="Ribonuclease H-like"/>
    <property type="match status" value="1"/>
</dbReference>
<dbReference type="InterPro" id="IPR044730">
    <property type="entry name" value="RNase_H-like_dom_plant"/>
</dbReference>
<dbReference type="GO" id="GO:0003676">
    <property type="term" value="F:nucleic acid binding"/>
    <property type="evidence" value="ECO:0007669"/>
    <property type="project" value="InterPro"/>
</dbReference>
<comment type="caution">
    <text evidence="4">The sequence shown here is derived from an EMBL/GenBank/DDBJ whole genome shotgun (WGS) entry which is preliminary data.</text>
</comment>
<evidence type="ECO:0000256" key="2">
    <source>
        <dbReference type="SAM" id="MobiDB-lite"/>
    </source>
</evidence>
<evidence type="ECO:0000256" key="1">
    <source>
        <dbReference type="PROSITE-ProRule" id="PRU00047"/>
    </source>
</evidence>
<gene>
    <name evidence="4" type="ORF">SLEP1_g32994</name>
</gene>
<evidence type="ECO:0000259" key="3">
    <source>
        <dbReference type="PROSITE" id="PS50158"/>
    </source>
</evidence>
<dbReference type="SUPFAM" id="SSF56219">
    <property type="entry name" value="DNase I-like"/>
    <property type="match status" value="1"/>
</dbReference>
<evidence type="ECO:0000313" key="5">
    <source>
        <dbReference type="Proteomes" id="UP001054252"/>
    </source>
</evidence>
<dbReference type="InterPro" id="IPR001878">
    <property type="entry name" value="Znf_CCHC"/>
</dbReference>
<keyword evidence="1" id="KW-0862">Zinc</keyword>
<dbReference type="InterPro" id="IPR036691">
    <property type="entry name" value="Endo/exonu/phosph_ase_sf"/>
</dbReference>
<feature type="region of interest" description="Disordered" evidence="2">
    <location>
        <begin position="162"/>
        <end position="200"/>
    </location>
</feature>
<feature type="compositionally biased region" description="Low complexity" evidence="2">
    <location>
        <begin position="162"/>
        <end position="191"/>
    </location>
</feature>
<name>A0AAV5KF71_9ROSI</name>
<keyword evidence="1" id="KW-0863">Zinc-finger</keyword>
<keyword evidence="1" id="KW-0479">Metal-binding</keyword>
<reference evidence="4 5" key="1">
    <citation type="journal article" date="2021" name="Commun. Biol.">
        <title>The genome of Shorea leprosula (Dipterocarpaceae) highlights the ecological relevance of drought in aseasonal tropical rainforests.</title>
        <authorList>
            <person name="Ng K.K.S."/>
            <person name="Kobayashi M.J."/>
            <person name="Fawcett J.A."/>
            <person name="Hatakeyama M."/>
            <person name="Paape T."/>
            <person name="Ng C.H."/>
            <person name="Ang C.C."/>
            <person name="Tnah L.H."/>
            <person name="Lee C.T."/>
            <person name="Nishiyama T."/>
            <person name="Sese J."/>
            <person name="O'Brien M.J."/>
            <person name="Copetti D."/>
            <person name="Mohd Noor M.I."/>
            <person name="Ong R.C."/>
            <person name="Putra M."/>
            <person name="Sireger I.Z."/>
            <person name="Indrioko S."/>
            <person name="Kosugi Y."/>
            <person name="Izuno A."/>
            <person name="Isagi Y."/>
            <person name="Lee S.L."/>
            <person name="Shimizu K.K."/>
        </authorList>
    </citation>
    <scope>NUCLEOTIDE SEQUENCE [LARGE SCALE GENOMIC DNA]</scope>
    <source>
        <strain evidence="4">214</strain>
    </source>
</reference>
<dbReference type="Gene3D" id="3.30.420.10">
    <property type="entry name" value="Ribonuclease H-like superfamily/Ribonuclease H"/>
    <property type="match status" value="1"/>
</dbReference>
<dbReference type="Pfam" id="PF03372">
    <property type="entry name" value="Exo_endo_phos"/>
    <property type="match status" value="1"/>
</dbReference>
<dbReference type="InterPro" id="IPR012337">
    <property type="entry name" value="RNaseH-like_sf"/>
</dbReference>
<dbReference type="GO" id="GO:0004523">
    <property type="term" value="F:RNA-DNA hybrid ribonuclease activity"/>
    <property type="evidence" value="ECO:0007669"/>
    <property type="project" value="InterPro"/>
</dbReference>
<dbReference type="Gene3D" id="3.60.10.10">
    <property type="entry name" value="Endonuclease/exonuclease/phosphatase"/>
    <property type="match status" value="1"/>
</dbReference>
<dbReference type="InterPro" id="IPR002156">
    <property type="entry name" value="RNaseH_domain"/>
</dbReference>
<dbReference type="PROSITE" id="PS50158">
    <property type="entry name" value="ZF_CCHC"/>
    <property type="match status" value="1"/>
</dbReference>
<accession>A0AAV5KF71</accession>
<sequence>MDITEASRKLERPKVSYRDKLTNAAGHEDEWKDWGEIGEGNDPLLESFEATNGKVLKMDYATKHAVRGKYAKVCVEIDLTKKLPGVVYVDGDSNGYPVAYEGLDKICFECGWYGHRREECKLTQEKNTTQEATRLAQANELNQAPAKQHMRVLADQNKATLAAGPTTAPPAAERAARVNQVQGGNKSSGGSKSKGGNGIVGKNFNGELVKSIRNGGSSQATAKALNLTIKWQQKRKVVAVAEKSPEAPTKAQNLSGPGETSIAATNSMKLPKDFRVDLPSLTSIRKQRQQPKKLGKSPQVKIAFTKPTSDSKGVASLKNLPPLGFHEDDGLFVFSRTQDANLTITKDGFVPVMEVLMQQETTLMEQDTTSALLSDRQHLQVNEKAMSVERVEVMLLTQWGAASKGFLRTAQELIKKHKPDIFIIAEPRISGTTADDRINDLRFDESVKVDAKGFSGGIWILWNRTIRDITILDCFSQAITLLVKQAHRDPWLLSAIYANPVPTIREKLWQHLEQFTYTDSLPWLLLGDFNHIISSDEHSKGRVTGLRGASLMMSFMQNKGLIDLGAARCKYTWTNRQLGGHLMMKRLDRALSNVSWRVLFPEAFVQNLPRTRGDHCPIILNTKGLDIPCRNHRPFRFEAAWLTHPSFKNLLVNSWNPDVSLHNALNIFMREVQNWNQQVFGNIFHRKRRLLARLYGVQKLLETQPRPSLFALETHLLKEYNDTLQQEELLWFQKSRSKWVQFGDRNTRFFHSTTVIKRRKQRILALKRDDNTWCFEPNELRNLVVKFFKTLYSSSEQVLDPMTVMNFPRCGRLSAEQYQQLIIPICDEEIQKAIFSMDPYKAPGDDGFQPIFFQANWDIIGASQKVNASKSKIFFSPNTNQGLIDEITQFSRIEATDDLGRYLGVSLHHKRVTRATYYDLLHKVKTKLSSWKAAQLSFAGRQVLIKSVSSTVANHAMQSAKLPNAVCMDIDRANREFLWGGSDDKRKIPLVRWDVVCTPKEFGGLGFRSTSSMNLALLSKVGWKLATESEPLWIQILKAKYFPNCDFLQAESKQNASYTWKGILATQELVSMGMGHMVNSGMNTSFWLNSWLTDRPLFFVATGPIPESELRKMVTNNKESMLKNHFIEAACLLKQHHASLRREFQVGWDPPPTRFVKLNVDGSARSSPSLSAAGGCCRDALGNWLFSFNQQLGDGHAIRVELFALWKGMELAWNMGFQHVIVETDSLLAVQKLQRGGFLYFEQPPDVVRSLLQEDNLGIVGHVPLDNPMLKNRAGGLFIQGLDLFSRGMRKENQNGVRK</sequence>
<dbReference type="CDD" id="cd06222">
    <property type="entry name" value="RNase_H_like"/>
    <property type="match status" value="1"/>
</dbReference>
<dbReference type="InterPro" id="IPR036397">
    <property type="entry name" value="RNaseH_sf"/>
</dbReference>
<evidence type="ECO:0000313" key="4">
    <source>
        <dbReference type="EMBL" id="GKV23244.1"/>
    </source>
</evidence>
<dbReference type="PANTHER" id="PTHR33116">
    <property type="entry name" value="REVERSE TRANSCRIPTASE ZINC-BINDING DOMAIN-CONTAINING PROTEIN-RELATED-RELATED"/>
    <property type="match status" value="1"/>
</dbReference>
<dbReference type="GO" id="GO:0008270">
    <property type="term" value="F:zinc ion binding"/>
    <property type="evidence" value="ECO:0007669"/>
    <property type="project" value="UniProtKB-KW"/>
</dbReference>
<dbReference type="InterPro" id="IPR005135">
    <property type="entry name" value="Endo/exonuclease/phosphatase"/>
</dbReference>
<protein>
    <recommendedName>
        <fullName evidence="3">CCHC-type domain-containing protein</fullName>
    </recommendedName>
</protein>
<feature type="domain" description="CCHC-type" evidence="3">
    <location>
        <begin position="107"/>
        <end position="121"/>
    </location>
</feature>
<organism evidence="4 5">
    <name type="scientific">Rubroshorea leprosula</name>
    <dbReference type="NCBI Taxonomy" id="152421"/>
    <lineage>
        <taxon>Eukaryota</taxon>
        <taxon>Viridiplantae</taxon>
        <taxon>Streptophyta</taxon>
        <taxon>Embryophyta</taxon>
        <taxon>Tracheophyta</taxon>
        <taxon>Spermatophyta</taxon>
        <taxon>Magnoliopsida</taxon>
        <taxon>eudicotyledons</taxon>
        <taxon>Gunneridae</taxon>
        <taxon>Pentapetalae</taxon>
        <taxon>rosids</taxon>
        <taxon>malvids</taxon>
        <taxon>Malvales</taxon>
        <taxon>Dipterocarpaceae</taxon>
        <taxon>Rubroshorea</taxon>
    </lineage>
</organism>
<dbReference type="Pfam" id="PF13456">
    <property type="entry name" value="RVT_3"/>
    <property type="match status" value="1"/>
</dbReference>